<evidence type="ECO:0000256" key="1">
    <source>
        <dbReference type="ARBA" id="ARBA00008535"/>
    </source>
</evidence>
<dbReference type="SUPFAM" id="SSF52540">
    <property type="entry name" value="P-loop containing nucleoside triphosphate hydrolases"/>
    <property type="match status" value="2"/>
</dbReference>
<dbReference type="PANTHER" id="PTHR10903">
    <property type="entry name" value="GTPASE, IMAP FAMILY MEMBER-RELATED"/>
    <property type="match status" value="1"/>
</dbReference>
<proteinExistence type="inferred from homology"/>
<dbReference type="Pfam" id="PF04548">
    <property type="entry name" value="AIG1"/>
    <property type="match status" value="3"/>
</dbReference>
<dbReference type="FunCoup" id="W5LVX8">
    <property type="interactions" value="8"/>
</dbReference>
<name>W5LVX8_LEPOC</name>
<evidence type="ECO:0000256" key="3">
    <source>
        <dbReference type="ARBA" id="ARBA00023134"/>
    </source>
</evidence>
<dbReference type="InterPro" id="IPR027417">
    <property type="entry name" value="P-loop_NTPase"/>
</dbReference>
<organism evidence="7 8">
    <name type="scientific">Lepisosteus oculatus</name>
    <name type="common">Spotted gar</name>
    <dbReference type="NCBI Taxonomy" id="7918"/>
    <lineage>
        <taxon>Eukaryota</taxon>
        <taxon>Metazoa</taxon>
        <taxon>Chordata</taxon>
        <taxon>Craniata</taxon>
        <taxon>Vertebrata</taxon>
        <taxon>Euteleostomi</taxon>
        <taxon>Actinopterygii</taxon>
        <taxon>Neopterygii</taxon>
        <taxon>Holostei</taxon>
        <taxon>Semionotiformes</taxon>
        <taxon>Lepisosteidae</taxon>
        <taxon>Lepisosteus</taxon>
    </lineage>
</organism>
<feature type="domain" description="AIG1-type G" evidence="6">
    <location>
        <begin position="1"/>
        <end position="152"/>
    </location>
</feature>
<dbReference type="InterPro" id="IPR045058">
    <property type="entry name" value="GIMA/IAN/Toc"/>
</dbReference>
<dbReference type="InParanoid" id="W5LVX8"/>
<keyword evidence="4" id="KW-0175">Coiled coil</keyword>
<keyword evidence="3" id="KW-0342">GTP-binding</keyword>
<reference evidence="8" key="1">
    <citation type="submission" date="2011-12" db="EMBL/GenBank/DDBJ databases">
        <title>The Draft Genome of Lepisosteus oculatus.</title>
        <authorList>
            <consortium name="The Broad Institute Genome Assembly &amp; Analysis Group"/>
            <consortium name="Computational R&amp;D Group"/>
            <consortium name="and Sequencing Platform"/>
            <person name="Di Palma F."/>
            <person name="Alfoldi J."/>
            <person name="Johnson J."/>
            <person name="Berlin A."/>
            <person name="Gnerre S."/>
            <person name="Jaffe D."/>
            <person name="MacCallum I."/>
            <person name="Young S."/>
            <person name="Walker B.J."/>
            <person name="Lander E.S."/>
            <person name="Lindblad-Toh K."/>
        </authorList>
    </citation>
    <scope>NUCLEOTIDE SEQUENCE [LARGE SCALE GENOMIC DNA]</scope>
</reference>
<keyword evidence="2" id="KW-0547">Nucleotide-binding</keyword>
<dbReference type="Gene3D" id="3.40.50.300">
    <property type="entry name" value="P-loop containing nucleotide triphosphate hydrolases"/>
    <property type="match status" value="3"/>
</dbReference>
<feature type="domain" description="AIG1-type G" evidence="6">
    <location>
        <begin position="423"/>
        <end position="618"/>
    </location>
</feature>
<keyword evidence="8" id="KW-1185">Reference proteome</keyword>
<dbReference type="PANTHER" id="PTHR10903:SF107">
    <property type="entry name" value="GTPASE IMAP FAMILY MEMBER 4-LIKE-RELATED"/>
    <property type="match status" value="1"/>
</dbReference>
<dbReference type="AlphaFoldDB" id="W5LVX8"/>
<evidence type="ECO:0000256" key="5">
    <source>
        <dbReference type="SAM" id="MobiDB-lite"/>
    </source>
</evidence>
<dbReference type="PROSITE" id="PS51720">
    <property type="entry name" value="G_AIG1"/>
    <property type="match status" value="2"/>
</dbReference>
<dbReference type="eggNOG" id="ENOG502RB0C">
    <property type="taxonomic scope" value="Eukaryota"/>
</dbReference>
<dbReference type="FunFam" id="3.40.50.300:FF:001756">
    <property type="entry name" value="Si:dkey-185m8.2"/>
    <property type="match status" value="2"/>
</dbReference>
<evidence type="ECO:0000256" key="2">
    <source>
        <dbReference type="ARBA" id="ARBA00022741"/>
    </source>
</evidence>
<feature type="coiled-coil region" evidence="4">
    <location>
        <begin position="369"/>
        <end position="396"/>
    </location>
</feature>
<dbReference type="InterPro" id="IPR006703">
    <property type="entry name" value="G_AIG1"/>
</dbReference>
<accession>W5LVX8</accession>
<dbReference type="GeneTree" id="ENSGT00940000162556"/>
<sequence length="685" mass="80055">SGRQVTVMETPDWLHTGLSEGNRRWDVGFCVNLSAPRPHTFLLVTPLGCSTGEERRTLQTVLEIFGERALGHAMILFTHADELTSRTLEELVHTEDELTETIRQKCGNRYHVLNNKNRGDRTQVTELLEKIEDMVAGKSDCYYETEEMNLQKVAENFKTLGIKERQRIQELLQKTLGPQLLPKSEFMLYYVYQGEVWEQVSCSQQQEQGRPHSGPEECVKSQGEVAGRQITVVDTPGWYFSSEDDDTLEWIRKVIEPSVSLCPPGPHALLLVINLDSVKEKRSVEKHLELLSKRAWRHTIVLFTWGDTLRHTTIEQHIERGGKELQWLGEKCGNRYHVLNNKNRDDHTQVTELLEKIEDMVAGKSDCYYEIEEMNLKEMEEKLWTLRIKKREKIEELLLKTLGPQLLPKREGQADSHEAPQRLSEIRIVLLGQRGSGKSSAGNAILGREEFEMWGGPQECVKRQCKVVGRQVTVVDTPDWYSSSVLFEEESPVEDTLNVSLCPPGPHALLVVINLDSYTDWRSVEKHLKLLSERVWRHTIVLFTWGDTLRHTTIEQHIERGGKELQWLVEKCGSRYHVLNNKNRDDRTQVTELLEKIDDMVAGNYGLCFTTDIKEINTELEKYIKQKEEKRQRETEELREREETRRRETEELRQREEERQRETEELRQRLKERQRETEELRQREE</sequence>
<dbReference type="Bgee" id="ENSLOCG00000000260">
    <property type="expression patterns" value="Expressed in intestine and 13 other cell types or tissues"/>
</dbReference>
<dbReference type="GO" id="GO:0005525">
    <property type="term" value="F:GTP binding"/>
    <property type="evidence" value="ECO:0007669"/>
    <property type="project" value="UniProtKB-KW"/>
</dbReference>
<comment type="similarity">
    <text evidence="1">Belongs to the TRAFAC class TrmE-Era-EngA-EngB-Septin-like GTPase superfamily. AIG1/Toc34/Toc159-like paraseptin GTPase family. IAN subfamily.</text>
</comment>
<dbReference type="OMA" id="KSDCYYE"/>
<reference evidence="7" key="3">
    <citation type="submission" date="2025-09" db="UniProtKB">
        <authorList>
            <consortium name="Ensembl"/>
        </authorList>
    </citation>
    <scope>IDENTIFICATION</scope>
</reference>
<protein>
    <recommendedName>
        <fullName evidence="6">AIG1-type G domain-containing protein</fullName>
    </recommendedName>
</protein>
<feature type="region of interest" description="Disordered" evidence="5">
    <location>
        <begin position="631"/>
        <end position="685"/>
    </location>
</feature>
<evidence type="ECO:0000313" key="8">
    <source>
        <dbReference type="Proteomes" id="UP000018468"/>
    </source>
</evidence>
<dbReference type="Ensembl" id="ENSLOCT00000000285.1">
    <property type="protein sequence ID" value="ENSLOCP00000000285.1"/>
    <property type="gene ID" value="ENSLOCG00000000260.1"/>
</dbReference>
<reference evidence="7" key="2">
    <citation type="submission" date="2025-08" db="UniProtKB">
        <authorList>
            <consortium name="Ensembl"/>
        </authorList>
    </citation>
    <scope>IDENTIFICATION</scope>
</reference>
<evidence type="ECO:0000313" key="7">
    <source>
        <dbReference type="Ensembl" id="ENSLOCP00000000285.1"/>
    </source>
</evidence>
<dbReference type="GO" id="GO:0003924">
    <property type="term" value="F:GTPase activity"/>
    <property type="evidence" value="ECO:0000318"/>
    <property type="project" value="GO_Central"/>
</dbReference>
<evidence type="ECO:0000256" key="4">
    <source>
        <dbReference type="SAM" id="Coils"/>
    </source>
</evidence>
<dbReference type="HOGENOM" id="CLU_010468_5_1_1"/>
<dbReference type="Proteomes" id="UP000018468">
    <property type="component" value="Unassembled WGS sequence"/>
</dbReference>
<evidence type="ECO:0000259" key="6">
    <source>
        <dbReference type="PROSITE" id="PS51720"/>
    </source>
</evidence>